<reference evidence="2" key="1">
    <citation type="submission" date="2020-02" db="EMBL/GenBank/DDBJ databases">
        <authorList>
            <person name="Meier V. D."/>
        </authorList>
    </citation>
    <scope>NUCLEOTIDE SEQUENCE</scope>
    <source>
        <strain evidence="2">AVDCRST_MAG38</strain>
    </source>
</reference>
<evidence type="ECO:0000313" key="2">
    <source>
        <dbReference type="EMBL" id="CAA9481854.1"/>
    </source>
</evidence>
<feature type="compositionally biased region" description="Gly residues" evidence="1">
    <location>
        <begin position="10"/>
        <end position="23"/>
    </location>
</feature>
<feature type="compositionally biased region" description="Basic residues" evidence="1">
    <location>
        <begin position="33"/>
        <end position="43"/>
    </location>
</feature>
<organism evidence="2">
    <name type="scientific">uncultured Solirubrobacteraceae bacterium</name>
    <dbReference type="NCBI Taxonomy" id="1162706"/>
    <lineage>
        <taxon>Bacteria</taxon>
        <taxon>Bacillati</taxon>
        <taxon>Actinomycetota</taxon>
        <taxon>Thermoleophilia</taxon>
        <taxon>Solirubrobacterales</taxon>
        <taxon>Solirubrobacteraceae</taxon>
        <taxon>environmental samples</taxon>
    </lineage>
</organism>
<proteinExistence type="predicted"/>
<dbReference type="EMBL" id="CADCVJ010000174">
    <property type="protein sequence ID" value="CAA9481854.1"/>
    <property type="molecule type" value="Genomic_DNA"/>
</dbReference>
<evidence type="ECO:0000256" key="1">
    <source>
        <dbReference type="SAM" id="MobiDB-lite"/>
    </source>
</evidence>
<sequence>GHRRHQGADRAGGQGIPAGGSGAGSVEAGLRARAARARRHTAVPRRAAGAARDQGHRVRCQGAPLAAPVGLQRAGRRGRHPSLARGLRLGPRQGVRSSRGPQADRQRGRQAGGAHADQEAARAL</sequence>
<feature type="region of interest" description="Disordered" evidence="1">
    <location>
        <begin position="1"/>
        <end position="124"/>
    </location>
</feature>
<dbReference type="AlphaFoldDB" id="A0A6J4RUF9"/>
<protein>
    <submittedName>
        <fullName evidence="2">Uncharacterized protein</fullName>
    </submittedName>
</protein>
<accession>A0A6J4RUF9</accession>
<feature type="non-terminal residue" evidence="2">
    <location>
        <position position="1"/>
    </location>
</feature>
<name>A0A6J4RUF9_9ACTN</name>
<gene>
    <name evidence="2" type="ORF">AVDCRST_MAG38-2084</name>
</gene>
<feature type="non-terminal residue" evidence="2">
    <location>
        <position position="124"/>
    </location>
</feature>